<accession>A0ABT5LE68</accession>
<name>A0ABT5LE68_9GAMM</name>
<evidence type="ECO:0000313" key="2">
    <source>
        <dbReference type="Proteomes" id="UP001217178"/>
    </source>
</evidence>
<gene>
    <name evidence="1" type="ORF">PSI23_08720</name>
</gene>
<comment type="caution">
    <text evidence="1">The sequence shown here is derived from an EMBL/GenBank/DDBJ whole genome shotgun (WGS) entry which is preliminary data.</text>
</comment>
<protein>
    <recommendedName>
        <fullName evidence="3">Proline hydroxylase</fullName>
    </recommendedName>
</protein>
<sequence>MMKQNTFIDMRDENEKIADNFSYIEVDRKDIDGDIISDLILNGERNGSVLYVIRNAFTPDVAQSLVDSFDAKLDETQGGNRPYDGYVNAAQIGATQFLLKGEEYVKGVTENNLNLVPVVNSLRDEEVESIFLTSFLEQVFIQKGIHFGPARLKGGYGSFISLRRWLDNGEMSLWPHDDYAQLSIAMQDNFEIAKTRRDVVSFNACVEAAKGGGMLKVWNYKPNENTRRRLGVEGKGYPYPLELLENFEALEVKLNQGDVYFLNASYLHGVTSVSEGRRFSAGRFIGHIGDHKIVYWT</sequence>
<keyword evidence="2" id="KW-1185">Reference proteome</keyword>
<dbReference type="Gene3D" id="2.60.120.620">
    <property type="entry name" value="q2cbj1_9rhob like domain"/>
    <property type="match status" value="1"/>
</dbReference>
<evidence type="ECO:0000313" key="1">
    <source>
        <dbReference type="EMBL" id="MDC9589403.1"/>
    </source>
</evidence>
<organism evidence="1 2">
    <name type="scientific">Xenorhabdus yunnanensis</name>
    <dbReference type="NCBI Taxonomy" id="3025878"/>
    <lineage>
        <taxon>Bacteria</taxon>
        <taxon>Pseudomonadati</taxon>
        <taxon>Pseudomonadota</taxon>
        <taxon>Gammaproteobacteria</taxon>
        <taxon>Enterobacterales</taxon>
        <taxon>Morganellaceae</taxon>
        <taxon>Xenorhabdus</taxon>
    </lineage>
</organism>
<reference evidence="1 2" key="1">
    <citation type="submission" date="2023-02" db="EMBL/GenBank/DDBJ databases">
        <title>Entomopathogenic bacteria.</title>
        <authorList>
            <person name="Machado R.A."/>
        </authorList>
    </citation>
    <scope>NUCLEOTIDE SEQUENCE [LARGE SCALE GENOMIC DNA]</scope>
    <source>
        <strain evidence="1 2">XENO-10</strain>
    </source>
</reference>
<dbReference type="RefSeq" id="WP_273554733.1">
    <property type="nucleotide sequence ID" value="NZ_JAQRFI010000016.1"/>
</dbReference>
<dbReference type="Proteomes" id="UP001217178">
    <property type="component" value="Unassembled WGS sequence"/>
</dbReference>
<evidence type="ECO:0008006" key="3">
    <source>
        <dbReference type="Google" id="ProtNLM"/>
    </source>
</evidence>
<dbReference type="InterPro" id="IPR055091">
    <property type="entry name" value="WelO5-like"/>
</dbReference>
<proteinExistence type="predicted"/>
<dbReference type="Pfam" id="PF22814">
    <property type="entry name" value="WelO5"/>
    <property type="match status" value="1"/>
</dbReference>
<dbReference type="EMBL" id="JAQRFI010000016">
    <property type="protein sequence ID" value="MDC9589403.1"/>
    <property type="molecule type" value="Genomic_DNA"/>
</dbReference>